<accession>A0A1X9LUR7</accession>
<dbReference type="SMR" id="A0A1X9LUR7"/>
<name>A0A1X9LUR7_PSEFL</name>
<dbReference type="GO" id="GO:0016491">
    <property type="term" value="F:oxidoreductase activity"/>
    <property type="evidence" value="ECO:0007669"/>
    <property type="project" value="InterPro"/>
</dbReference>
<dbReference type="AlphaFoldDB" id="A0A1X9LUR7"/>
<sequence length="316" mass="36033">MPESQLLNKITDTWYAKATVRSTPRILVPDYSSEQLIYPVARCSICEHPLVLELGPQVRSYILTQAAYQFLYGVGLLETKFVIQCCLDMLHNNIKDISDAAKLQALTVIVDEGYHAHVALDYIIQMKKKSAIEPLEVPQTNRKLDATARAYASLPESMRMDFQLLAVTLAENVLTDEVANLGRERELAQSFTTLMMDHVRDEGRHSRFFADLMKERWPQLPRATQEHFGLMLPAYLDDFLGADLSRGFERKILAHCGLTEAQAEQVIHESDPHFSTDQARMKKSILQRIYRLLNQIGVLELDSVKDAFSDRNYVTT</sequence>
<dbReference type="InterPro" id="IPR012348">
    <property type="entry name" value="RNR-like"/>
</dbReference>
<dbReference type="Gene3D" id="1.10.620.20">
    <property type="entry name" value="Ribonucleotide Reductase, subunit A"/>
    <property type="match status" value="1"/>
</dbReference>
<dbReference type="InterPro" id="IPR025859">
    <property type="entry name" value="AurF/CmlI"/>
</dbReference>
<gene>
    <name evidence="1" type="primary">obiL</name>
</gene>
<protein>
    <submittedName>
        <fullName evidence="1">p-aminobenzoate N-oxygenase</fullName>
    </submittedName>
</protein>
<evidence type="ECO:0000313" key="1">
    <source>
        <dbReference type="EMBL" id="ARJ35757.1"/>
    </source>
</evidence>
<dbReference type="EMBL" id="KX134693">
    <property type="protein sequence ID" value="ARJ35757.1"/>
    <property type="molecule type" value="Genomic_DNA"/>
</dbReference>
<proteinExistence type="predicted"/>
<reference evidence="1" key="1">
    <citation type="submission" date="2016-04" db="EMBL/GenBank/DDBJ databases">
        <title>Beta-lactone formation by type-I thioesterase during antibiotic cleavage from a non-ribosomal peptide synthetase.</title>
        <authorList>
            <person name="Schaffer J.E."/>
            <person name="Reck M.R."/>
            <person name="Prasad N."/>
            <person name="Kao J."/>
            <person name="Wencewicz T.A."/>
        </authorList>
    </citation>
    <scope>NUCLEOTIDE SEQUENCE</scope>
    <source>
        <strain evidence="1">ATCC 39502</strain>
    </source>
</reference>
<dbReference type="Pfam" id="PF11583">
    <property type="entry name" value="AurF"/>
    <property type="match status" value="1"/>
</dbReference>
<organism evidence="1">
    <name type="scientific">Pseudomonas fluorescens</name>
    <dbReference type="NCBI Taxonomy" id="294"/>
    <lineage>
        <taxon>Bacteria</taxon>
        <taxon>Pseudomonadati</taxon>
        <taxon>Pseudomonadota</taxon>
        <taxon>Gammaproteobacteria</taxon>
        <taxon>Pseudomonadales</taxon>
        <taxon>Pseudomonadaceae</taxon>
        <taxon>Pseudomonas</taxon>
    </lineage>
</organism>